<evidence type="ECO:0000313" key="3">
    <source>
        <dbReference type="Proteomes" id="UP000054321"/>
    </source>
</evidence>
<dbReference type="OrthoDB" id="3523692at2759"/>
<dbReference type="PANTHER" id="PTHR33112:SF16">
    <property type="entry name" value="HETEROKARYON INCOMPATIBILITY DOMAIN-CONTAINING PROTEIN"/>
    <property type="match status" value="1"/>
</dbReference>
<evidence type="ECO:0000259" key="1">
    <source>
        <dbReference type="Pfam" id="PF06985"/>
    </source>
</evidence>
<evidence type="ECO:0000313" key="2">
    <source>
        <dbReference type="EMBL" id="KIM95289.1"/>
    </source>
</evidence>
<feature type="non-terminal residue" evidence="2">
    <location>
        <position position="1"/>
    </location>
</feature>
<dbReference type="Proteomes" id="UP000054321">
    <property type="component" value="Unassembled WGS sequence"/>
</dbReference>
<dbReference type="InterPro" id="IPR010730">
    <property type="entry name" value="HET"/>
</dbReference>
<keyword evidence="3" id="KW-1185">Reference proteome</keyword>
<name>A0A0C3GVI3_OIDMZ</name>
<dbReference type="InParanoid" id="A0A0C3GVI3"/>
<dbReference type="PANTHER" id="PTHR33112">
    <property type="entry name" value="DOMAIN PROTEIN, PUTATIVE-RELATED"/>
    <property type="match status" value="1"/>
</dbReference>
<gene>
    <name evidence="2" type="ORF">OIDMADRAFT_95695</name>
</gene>
<reference evidence="2 3" key="1">
    <citation type="submission" date="2014-04" db="EMBL/GenBank/DDBJ databases">
        <authorList>
            <consortium name="DOE Joint Genome Institute"/>
            <person name="Kuo A."/>
            <person name="Martino E."/>
            <person name="Perotto S."/>
            <person name="Kohler A."/>
            <person name="Nagy L.G."/>
            <person name="Floudas D."/>
            <person name="Copeland A."/>
            <person name="Barry K.W."/>
            <person name="Cichocki N."/>
            <person name="Veneault-Fourrey C."/>
            <person name="LaButti K."/>
            <person name="Lindquist E.A."/>
            <person name="Lipzen A."/>
            <person name="Lundell T."/>
            <person name="Morin E."/>
            <person name="Murat C."/>
            <person name="Sun H."/>
            <person name="Tunlid A."/>
            <person name="Henrissat B."/>
            <person name="Grigoriev I.V."/>
            <person name="Hibbett D.S."/>
            <person name="Martin F."/>
            <person name="Nordberg H.P."/>
            <person name="Cantor M.N."/>
            <person name="Hua S.X."/>
        </authorList>
    </citation>
    <scope>NUCLEOTIDE SEQUENCE [LARGE SCALE GENOMIC DNA]</scope>
    <source>
        <strain evidence="2 3">Zn</strain>
    </source>
</reference>
<dbReference type="AlphaFoldDB" id="A0A0C3GVI3"/>
<organism evidence="2 3">
    <name type="scientific">Oidiodendron maius (strain Zn)</name>
    <dbReference type="NCBI Taxonomy" id="913774"/>
    <lineage>
        <taxon>Eukaryota</taxon>
        <taxon>Fungi</taxon>
        <taxon>Dikarya</taxon>
        <taxon>Ascomycota</taxon>
        <taxon>Pezizomycotina</taxon>
        <taxon>Leotiomycetes</taxon>
        <taxon>Leotiomycetes incertae sedis</taxon>
        <taxon>Myxotrichaceae</taxon>
        <taxon>Oidiodendron</taxon>
    </lineage>
</organism>
<proteinExistence type="predicted"/>
<feature type="domain" description="Heterokaryon incompatibility" evidence="1">
    <location>
        <begin position="1"/>
        <end position="100"/>
    </location>
</feature>
<sequence>YVALSHCWGPPDKRPLCTTKATLAQHLLQIPWHHLPQTFQDSILLCIDLSIQYLWIDSLCIIQDDEEDWRRESKIMGSIYECARFTIAASSAINSTEGLFKGTDLVLAYIEPDLDKCLSSSPLNQRAWVMQEYYLSRRIVHFTTHGLVWSCKNGKRPQTRHIGSEFGTSREAVFEDDWKTLVQSYTRRELTYKSDKLVALEGLASKFMYHNSVKNMSYRHGLWLGDQPHDLLWYGEGRLAREVGGIPSWSWASTTGPISFKESVFEN</sequence>
<dbReference type="Pfam" id="PF06985">
    <property type="entry name" value="HET"/>
    <property type="match status" value="1"/>
</dbReference>
<accession>A0A0C3GVI3</accession>
<dbReference type="EMBL" id="KN832887">
    <property type="protein sequence ID" value="KIM95289.1"/>
    <property type="molecule type" value="Genomic_DNA"/>
</dbReference>
<protein>
    <recommendedName>
        <fullName evidence="1">Heterokaryon incompatibility domain-containing protein</fullName>
    </recommendedName>
</protein>
<reference evidence="3" key="2">
    <citation type="submission" date="2015-01" db="EMBL/GenBank/DDBJ databases">
        <title>Evolutionary Origins and Diversification of the Mycorrhizal Mutualists.</title>
        <authorList>
            <consortium name="DOE Joint Genome Institute"/>
            <consortium name="Mycorrhizal Genomics Consortium"/>
            <person name="Kohler A."/>
            <person name="Kuo A."/>
            <person name="Nagy L.G."/>
            <person name="Floudas D."/>
            <person name="Copeland A."/>
            <person name="Barry K.W."/>
            <person name="Cichocki N."/>
            <person name="Veneault-Fourrey C."/>
            <person name="LaButti K."/>
            <person name="Lindquist E.A."/>
            <person name="Lipzen A."/>
            <person name="Lundell T."/>
            <person name="Morin E."/>
            <person name="Murat C."/>
            <person name="Riley R."/>
            <person name="Ohm R."/>
            <person name="Sun H."/>
            <person name="Tunlid A."/>
            <person name="Henrissat B."/>
            <person name="Grigoriev I.V."/>
            <person name="Hibbett D.S."/>
            <person name="Martin F."/>
        </authorList>
    </citation>
    <scope>NUCLEOTIDE SEQUENCE [LARGE SCALE GENOMIC DNA]</scope>
    <source>
        <strain evidence="3">Zn</strain>
    </source>
</reference>
<dbReference type="HOGENOM" id="CLU_002639_8_3_1"/>
<feature type="non-terminal residue" evidence="2">
    <location>
        <position position="267"/>
    </location>
</feature>